<name>A0ABT7NJS9_9SPHI</name>
<dbReference type="EMBL" id="JACAGK010000007">
    <property type="protein sequence ID" value="MDM1047401.1"/>
    <property type="molecule type" value="Genomic_DNA"/>
</dbReference>
<protein>
    <submittedName>
        <fullName evidence="1">Gliding motility lipoprotein GldH</fullName>
    </submittedName>
</protein>
<evidence type="ECO:0000313" key="2">
    <source>
        <dbReference type="Proteomes" id="UP001170954"/>
    </source>
</evidence>
<dbReference type="InterPro" id="IPR020018">
    <property type="entry name" value="Motility-assoc_lipoprot_GldH"/>
</dbReference>
<evidence type="ECO:0000313" key="1">
    <source>
        <dbReference type="EMBL" id="MDM1047401.1"/>
    </source>
</evidence>
<gene>
    <name evidence="1" type="ORF">HX018_03990</name>
</gene>
<keyword evidence="2" id="KW-1185">Reference proteome</keyword>
<reference evidence="1" key="1">
    <citation type="submission" date="2020-06" db="EMBL/GenBank/DDBJ databases">
        <authorList>
            <person name="Dong N."/>
        </authorList>
    </citation>
    <scope>NUCLEOTIDE SEQUENCE</scope>
    <source>
        <strain evidence="1">R1692</strain>
    </source>
</reference>
<sequence>MKAYIGLFLMLVVLLSSCQEGYFFEKNIDIPKQSWDYNNKPAFDVQITAPNTKFDVYVNLRHNAYYPFSNIFILLHEKGKGLKDTAYRHEVKLAELDGRWTGKSAGNLYEQSILVKENFSFPDTGKYVFSIEQNMRENPLHGINDVGLKLIQK</sequence>
<accession>A0ABT7NJS9</accession>
<proteinExistence type="predicted"/>
<dbReference type="Pfam" id="PF14109">
    <property type="entry name" value="GldH_lipo"/>
    <property type="match status" value="1"/>
</dbReference>
<comment type="caution">
    <text evidence="1">The sequence shown here is derived from an EMBL/GenBank/DDBJ whole genome shotgun (WGS) entry which is preliminary data.</text>
</comment>
<dbReference type="NCBIfam" id="TIGR03511">
    <property type="entry name" value="GldH_lipo"/>
    <property type="match status" value="1"/>
</dbReference>
<dbReference type="RefSeq" id="WP_286650534.1">
    <property type="nucleotide sequence ID" value="NZ_JACAGK010000007.1"/>
</dbReference>
<organism evidence="1 2">
    <name type="scientific">Sphingobacterium hotanense</name>
    <dbReference type="NCBI Taxonomy" id="649196"/>
    <lineage>
        <taxon>Bacteria</taxon>
        <taxon>Pseudomonadati</taxon>
        <taxon>Bacteroidota</taxon>
        <taxon>Sphingobacteriia</taxon>
        <taxon>Sphingobacteriales</taxon>
        <taxon>Sphingobacteriaceae</taxon>
        <taxon>Sphingobacterium</taxon>
    </lineage>
</organism>
<reference evidence="1" key="2">
    <citation type="journal article" date="2022" name="Sci. Total Environ.">
        <title>Prevalence, transmission, and molecular epidemiology of tet(X)-positive bacteria among humans, animals, and environmental niches in China: An epidemiological, and genomic-based study.</title>
        <authorList>
            <person name="Dong N."/>
            <person name="Zeng Y."/>
            <person name="Cai C."/>
            <person name="Sun C."/>
            <person name="Lu J."/>
            <person name="Liu C."/>
            <person name="Zhou H."/>
            <person name="Sun Q."/>
            <person name="Shu L."/>
            <person name="Wang H."/>
            <person name="Wang Y."/>
            <person name="Wang S."/>
            <person name="Wu C."/>
            <person name="Chan E.W."/>
            <person name="Chen G."/>
            <person name="Shen Z."/>
            <person name="Chen S."/>
            <person name="Zhang R."/>
        </authorList>
    </citation>
    <scope>NUCLEOTIDE SEQUENCE</scope>
    <source>
        <strain evidence="1">R1692</strain>
    </source>
</reference>
<keyword evidence="1" id="KW-0449">Lipoprotein</keyword>
<dbReference type="Proteomes" id="UP001170954">
    <property type="component" value="Unassembled WGS sequence"/>
</dbReference>
<dbReference type="PROSITE" id="PS51257">
    <property type="entry name" value="PROKAR_LIPOPROTEIN"/>
    <property type="match status" value="1"/>
</dbReference>